<comment type="caution">
    <text evidence="1">The sequence shown here is derived from an EMBL/GenBank/DDBJ whole genome shotgun (WGS) entry which is preliminary data.</text>
</comment>
<dbReference type="EMBL" id="JAFLQW010000037">
    <property type="protein sequence ID" value="MBO0347777.1"/>
    <property type="molecule type" value="Genomic_DNA"/>
</dbReference>
<dbReference type="Proteomes" id="UP000664844">
    <property type="component" value="Unassembled WGS sequence"/>
</dbReference>
<proteinExistence type="predicted"/>
<gene>
    <name evidence="1" type="ORF">J0895_01365</name>
</gene>
<organism evidence="1 2">
    <name type="scientific">Phormidium pseudopriestleyi FRX01</name>
    <dbReference type="NCBI Taxonomy" id="1759528"/>
    <lineage>
        <taxon>Bacteria</taxon>
        <taxon>Bacillati</taxon>
        <taxon>Cyanobacteriota</taxon>
        <taxon>Cyanophyceae</taxon>
        <taxon>Oscillatoriophycideae</taxon>
        <taxon>Oscillatoriales</taxon>
        <taxon>Oscillatoriaceae</taxon>
        <taxon>Phormidium</taxon>
    </lineage>
</organism>
<protein>
    <submittedName>
        <fullName evidence="1">Uncharacterized protein</fullName>
    </submittedName>
</protein>
<accession>A0ABS3FLJ5</accession>
<evidence type="ECO:0000313" key="2">
    <source>
        <dbReference type="Proteomes" id="UP000664844"/>
    </source>
</evidence>
<sequence length="77" mass="8543">MSNTISFDTPNRRSPFFPDRAIALFPRQSDRPLFLQAIASLTSHLISRPLAATLSHLQSKLLIPGLNLDNGKDCPKL</sequence>
<dbReference type="RefSeq" id="WP_207086353.1">
    <property type="nucleotide sequence ID" value="NZ_JAFLQW010000037.1"/>
</dbReference>
<evidence type="ECO:0000313" key="1">
    <source>
        <dbReference type="EMBL" id="MBO0347777.1"/>
    </source>
</evidence>
<keyword evidence="2" id="KW-1185">Reference proteome</keyword>
<name>A0ABS3FLJ5_9CYAN</name>
<reference evidence="1 2" key="1">
    <citation type="submission" date="2021-03" db="EMBL/GenBank/DDBJ databases">
        <title>Metabolic Capacity of the Antarctic Cyanobacterium Phormidium pseudopriestleyi that Sustains Oxygenic Photosynthesis in the Presence of Hydrogen Sulfide.</title>
        <authorList>
            <person name="Lumian J.E."/>
            <person name="Jungblut A.D."/>
            <person name="Dillon M.L."/>
            <person name="Hawes I."/>
            <person name="Doran P.T."/>
            <person name="Mackey T.J."/>
            <person name="Dick G.J."/>
            <person name="Grettenberger C.L."/>
            <person name="Sumner D.Y."/>
        </authorList>
    </citation>
    <scope>NUCLEOTIDE SEQUENCE [LARGE SCALE GENOMIC DNA]</scope>
    <source>
        <strain evidence="1 2">FRX01</strain>
    </source>
</reference>